<reference evidence="1 2" key="1">
    <citation type="journal article" date="2010" name="J. Bacteriol.">
        <title>Genome sequence of the milbemycin-producing bacterium Streptomyces bingchenggensis.</title>
        <authorList>
            <person name="Wang X.J."/>
            <person name="Yan Y.J."/>
            <person name="Zhang B."/>
            <person name="An J."/>
            <person name="Wang J.J."/>
            <person name="Tian J."/>
            <person name="Jiang L."/>
            <person name="Chen Y.H."/>
            <person name="Huang S.X."/>
            <person name="Yin M."/>
            <person name="Zhang J."/>
            <person name="Gao A.L."/>
            <person name="Liu C.X."/>
            <person name="Zhu Z.X."/>
            <person name="Xiang W.S."/>
        </authorList>
    </citation>
    <scope>NUCLEOTIDE SEQUENCE [LARGE SCALE GENOMIC DNA]</scope>
    <source>
        <strain evidence="1 2">BCW-1</strain>
    </source>
</reference>
<dbReference type="Proteomes" id="UP000000377">
    <property type="component" value="Chromosome"/>
</dbReference>
<dbReference type="AlphaFoldDB" id="D7CF25"/>
<dbReference type="PATRIC" id="fig|749414.3.peg.8153"/>
<dbReference type="KEGG" id="sbh:SBI_07927"/>
<sequence length="190" mass="20789">MTMGTLTYTDLVEVDLGTLMIAVTDWKSVVDGLKKLESDARSGLLKKSEGARWAGLNATVTHEFVRKTAKELEDLYKEASSIYAILDDAYDQLTASQDKVKGIVNDAEVHGFKVSHNSDGTVRFDVPEGDGSQLARVNKQLYADSVNQEIRRAVTTDHLVKRALAKIHGGDPSDAGHAQYHSLRDITGES</sequence>
<dbReference type="EMBL" id="CP002047">
    <property type="protein sequence ID" value="ADI11047.1"/>
    <property type="molecule type" value="Genomic_DNA"/>
</dbReference>
<dbReference type="eggNOG" id="COG5651">
    <property type="taxonomic scope" value="Bacteria"/>
</dbReference>
<name>D7CF25_STRBB</name>
<evidence type="ECO:0000313" key="1">
    <source>
        <dbReference type="EMBL" id="ADI11047.1"/>
    </source>
</evidence>
<proteinExistence type="predicted"/>
<protein>
    <submittedName>
        <fullName evidence="1">Uncharacterized protein</fullName>
    </submittedName>
</protein>
<gene>
    <name evidence="1" type="ordered locus">SBI_07927</name>
</gene>
<organism evidence="1 2">
    <name type="scientific">Streptomyces bingchenggensis (strain BCW-1)</name>
    <dbReference type="NCBI Taxonomy" id="749414"/>
    <lineage>
        <taxon>Bacteria</taxon>
        <taxon>Bacillati</taxon>
        <taxon>Actinomycetota</taxon>
        <taxon>Actinomycetes</taxon>
        <taxon>Kitasatosporales</taxon>
        <taxon>Streptomycetaceae</taxon>
        <taxon>Streptomyces</taxon>
    </lineage>
</organism>
<dbReference type="HOGENOM" id="CLU_1460460_0_0_11"/>
<evidence type="ECO:0000313" key="2">
    <source>
        <dbReference type="Proteomes" id="UP000000377"/>
    </source>
</evidence>
<accession>D7CF25</accession>
<keyword evidence="2" id="KW-1185">Reference proteome</keyword>